<evidence type="ECO:0000313" key="3">
    <source>
        <dbReference type="Proteomes" id="UP000600946"/>
    </source>
</evidence>
<gene>
    <name evidence="2" type="ORF">GCM10010326_13790</name>
</gene>
<sequence>MPPPPVAHPSAPAAPSGSRRRPPSAAEIVRTNRSVNTEPLWSATARPPAEAAGDVVRWAAFSCVLVPVVLVVYGSSFAGATGSALGLMAVTTVCRLLLRQSERAAAEERAMRSFPAPARRGRAASSGHRGGRHGGGCTPEG</sequence>
<organism evidence="2 3">
    <name type="scientific">Streptomyces xanthochromogenes</name>
    <dbReference type="NCBI Taxonomy" id="67384"/>
    <lineage>
        <taxon>Bacteria</taxon>
        <taxon>Bacillati</taxon>
        <taxon>Actinomycetota</taxon>
        <taxon>Actinomycetes</taxon>
        <taxon>Kitasatosporales</taxon>
        <taxon>Streptomycetaceae</taxon>
        <taxon>Streptomyces</taxon>
    </lineage>
</organism>
<feature type="compositionally biased region" description="Low complexity" evidence="1">
    <location>
        <begin position="115"/>
        <end position="127"/>
    </location>
</feature>
<comment type="caution">
    <text evidence="2">The sequence shown here is derived from an EMBL/GenBank/DDBJ whole genome shotgun (WGS) entry which is preliminary data.</text>
</comment>
<keyword evidence="3" id="KW-1185">Reference proteome</keyword>
<name>A0ABQ2ZT20_9ACTN</name>
<evidence type="ECO:0000256" key="1">
    <source>
        <dbReference type="SAM" id="MobiDB-lite"/>
    </source>
</evidence>
<reference evidence="3" key="1">
    <citation type="journal article" date="2019" name="Int. J. Syst. Evol. Microbiol.">
        <title>The Global Catalogue of Microorganisms (GCM) 10K type strain sequencing project: providing services to taxonomists for standard genome sequencing and annotation.</title>
        <authorList>
            <consortium name="The Broad Institute Genomics Platform"/>
            <consortium name="The Broad Institute Genome Sequencing Center for Infectious Disease"/>
            <person name="Wu L."/>
            <person name="Ma J."/>
        </authorList>
    </citation>
    <scope>NUCLEOTIDE SEQUENCE [LARGE SCALE GENOMIC DNA]</scope>
    <source>
        <strain evidence="3">JCM 4594</strain>
    </source>
</reference>
<feature type="compositionally biased region" description="Low complexity" evidence="1">
    <location>
        <begin position="8"/>
        <end position="17"/>
    </location>
</feature>
<accession>A0ABQ2ZT20</accession>
<protein>
    <submittedName>
        <fullName evidence="2">Uncharacterized protein</fullName>
    </submittedName>
</protein>
<proteinExistence type="predicted"/>
<evidence type="ECO:0000313" key="2">
    <source>
        <dbReference type="EMBL" id="GGY21979.1"/>
    </source>
</evidence>
<feature type="region of interest" description="Disordered" evidence="1">
    <location>
        <begin position="1"/>
        <end position="25"/>
    </location>
</feature>
<feature type="region of interest" description="Disordered" evidence="1">
    <location>
        <begin position="107"/>
        <end position="141"/>
    </location>
</feature>
<dbReference type="EMBL" id="BMUU01000002">
    <property type="protein sequence ID" value="GGY21979.1"/>
    <property type="molecule type" value="Genomic_DNA"/>
</dbReference>
<dbReference type="Proteomes" id="UP000600946">
    <property type="component" value="Unassembled WGS sequence"/>
</dbReference>